<dbReference type="OrthoDB" id="6836542at2759"/>
<protein>
    <submittedName>
        <fullName evidence="1">Uncharacterized protein</fullName>
    </submittedName>
</protein>
<dbReference type="EMBL" id="CAJOBZ010000018">
    <property type="protein sequence ID" value="CAF4857983.1"/>
    <property type="molecule type" value="Genomic_DNA"/>
</dbReference>
<keyword evidence="2" id="KW-1185">Reference proteome</keyword>
<evidence type="ECO:0000313" key="2">
    <source>
        <dbReference type="Proteomes" id="UP000663880"/>
    </source>
</evidence>
<reference evidence="1" key="1">
    <citation type="submission" date="2021-02" db="EMBL/GenBank/DDBJ databases">
        <authorList>
            <person name="Steward A R."/>
        </authorList>
    </citation>
    <scope>NUCLEOTIDE SEQUENCE</scope>
</reference>
<accession>A0A821SLT5</accession>
<comment type="caution">
    <text evidence="1">The sequence shown here is derived from an EMBL/GenBank/DDBJ whole genome shotgun (WGS) entry which is preliminary data.</text>
</comment>
<dbReference type="AlphaFoldDB" id="A0A821SLT5"/>
<evidence type="ECO:0000313" key="1">
    <source>
        <dbReference type="EMBL" id="CAF4857983.1"/>
    </source>
</evidence>
<dbReference type="Proteomes" id="UP000663880">
    <property type="component" value="Unassembled WGS sequence"/>
</dbReference>
<proteinExistence type="predicted"/>
<name>A0A821SLT5_9NEOP</name>
<gene>
    <name evidence="1" type="ORF">PMACD_LOCUS7659</name>
</gene>
<sequence length="124" mass="14625">MCAMHSLYIASETLLARTLVRRAQLDHHIATTVTISKRVLECLTIPRVFRTSLVVRILKVLRELEREHNLLDTCYVRSVEHPRCRNGSYTFGELWQLPLEHEWICGECGTMLYDIDYDRDHIRL</sequence>
<organism evidence="1 2">
    <name type="scientific">Pieris macdunnoughi</name>
    <dbReference type="NCBI Taxonomy" id="345717"/>
    <lineage>
        <taxon>Eukaryota</taxon>
        <taxon>Metazoa</taxon>
        <taxon>Ecdysozoa</taxon>
        <taxon>Arthropoda</taxon>
        <taxon>Hexapoda</taxon>
        <taxon>Insecta</taxon>
        <taxon>Pterygota</taxon>
        <taxon>Neoptera</taxon>
        <taxon>Endopterygota</taxon>
        <taxon>Lepidoptera</taxon>
        <taxon>Glossata</taxon>
        <taxon>Ditrysia</taxon>
        <taxon>Papilionoidea</taxon>
        <taxon>Pieridae</taxon>
        <taxon>Pierinae</taxon>
        <taxon>Pieris</taxon>
    </lineage>
</organism>